<accession>A0ABR1G5Y8</accession>
<gene>
    <name evidence="1" type="ORF">SO694_00161030</name>
</gene>
<evidence type="ECO:0000313" key="1">
    <source>
        <dbReference type="EMBL" id="KAK7248560.1"/>
    </source>
</evidence>
<dbReference type="Pfam" id="PF13469">
    <property type="entry name" value="Sulfotransfer_3"/>
    <property type="match status" value="1"/>
</dbReference>
<evidence type="ECO:0000313" key="2">
    <source>
        <dbReference type="Proteomes" id="UP001363151"/>
    </source>
</evidence>
<proteinExistence type="predicted"/>
<dbReference type="Proteomes" id="UP001363151">
    <property type="component" value="Unassembled WGS sequence"/>
</dbReference>
<keyword evidence="2" id="KW-1185">Reference proteome</keyword>
<dbReference type="Gene3D" id="3.40.50.300">
    <property type="entry name" value="P-loop containing nucleotide triphosphate hydrolases"/>
    <property type="match status" value="1"/>
</dbReference>
<comment type="caution">
    <text evidence="1">The sequence shown here is derived from an EMBL/GenBank/DDBJ whole genome shotgun (WGS) entry which is preliminary data.</text>
</comment>
<dbReference type="EMBL" id="JBBJCI010000093">
    <property type="protein sequence ID" value="KAK7248560.1"/>
    <property type="molecule type" value="Genomic_DNA"/>
</dbReference>
<name>A0ABR1G5Y8_AURAN</name>
<dbReference type="SUPFAM" id="SSF52540">
    <property type="entry name" value="P-loop containing nucleoside triphosphate hydrolases"/>
    <property type="match status" value="1"/>
</dbReference>
<protein>
    <recommendedName>
        <fullName evidence="3">Sulfotransferase domain-containing protein</fullName>
    </recommendedName>
</protein>
<sequence length="219" mass="25587">MAELRRHPQVFAFEEAFYEHDQSDDPAAWERGLRMFFGLDDFEPGALYRDLDEPLKRRSADAMAARGLVVHYNQMCDWDHFAEIANKLELRVVHLERKDARRTAVSEFLNHGDADCLSEHHIRKVAAKARRIAHLKKTWQGRLRQRRFPSLDVVYEELVADADGELRRIFDFLGTPRAELHDFQAGDGSTKKHPQEFAWTAYFYRDEGGTRVCPWKDLA</sequence>
<dbReference type="InterPro" id="IPR027417">
    <property type="entry name" value="P-loop_NTPase"/>
</dbReference>
<reference evidence="1 2" key="1">
    <citation type="submission" date="2024-03" db="EMBL/GenBank/DDBJ databases">
        <title>Aureococcus anophagefferens CCMP1851 and Kratosvirus quantuckense: Draft genome of a second virus-susceptible host strain in the model system.</title>
        <authorList>
            <person name="Chase E."/>
            <person name="Truchon A.R."/>
            <person name="Schepens W."/>
            <person name="Wilhelm S.W."/>
        </authorList>
    </citation>
    <scope>NUCLEOTIDE SEQUENCE [LARGE SCALE GENOMIC DNA]</scope>
    <source>
        <strain evidence="1 2">CCMP1851</strain>
    </source>
</reference>
<evidence type="ECO:0008006" key="3">
    <source>
        <dbReference type="Google" id="ProtNLM"/>
    </source>
</evidence>
<organism evidence="1 2">
    <name type="scientific">Aureococcus anophagefferens</name>
    <name type="common">Harmful bloom alga</name>
    <dbReference type="NCBI Taxonomy" id="44056"/>
    <lineage>
        <taxon>Eukaryota</taxon>
        <taxon>Sar</taxon>
        <taxon>Stramenopiles</taxon>
        <taxon>Ochrophyta</taxon>
        <taxon>Pelagophyceae</taxon>
        <taxon>Pelagomonadales</taxon>
        <taxon>Pelagomonadaceae</taxon>
        <taxon>Aureococcus</taxon>
    </lineage>
</organism>